<keyword evidence="4" id="KW-1185">Reference proteome</keyword>
<dbReference type="PROSITE" id="PS50097">
    <property type="entry name" value="BTB"/>
    <property type="match status" value="1"/>
</dbReference>
<dbReference type="Gene3D" id="3.30.710.10">
    <property type="entry name" value="Potassium Channel Kv1.1, Chain A"/>
    <property type="match status" value="1"/>
</dbReference>
<dbReference type="Proteomes" id="UP000807306">
    <property type="component" value="Unassembled WGS sequence"/>
</dbReference>
<evidence type="ECO:0000313" key="4">
    <source>
        <dbReference type="Proteomes" id="UP000807306"/>
    </source>
</evidence>
<dbReference type="InterPro" id="IPR000210">
    <property type="entry name" value="BTB/POZ_dom"/>
</dbReference>
<sequence>MDGASLPTPTSSRNLKREREDEDIDGVKERSSKLPTTCIKHQVHWALDGNLLLQFGDVRFKVHRSRLVSESPYFQELINASHGNPDDDYEYKEEIDLLVNSKKVIGGLDCYYFPQDCNDDLPNAEAFSVLLDAMNTGIDYVHTPPSFATIKALLNAANSLCVTRYVTFCTNFIKMEFPSEWRSIPETSSPMAIEGVLLGSRYLVLEKILPFTYYELARRPAGATSGGFQELNTLQLRKLINLQKHLSIQWDNIATTLEVDCSKGPPLKRQVCKTCHHPSLKLFLSARNAYPLDPILGTRRLLCTDWVTKKYCDSAAVEVQERLKTCASRIWAGLQGWLDEVKDEDETDGT</sequence>
<gene>
    <name evidence="3" type="ORF">CPB83DRAFT_904838</name>
</gene>
<dbReference type="AlphaFoldDB" id="A0A9P6EM17"/>
<comment type="caution">
    <text evidence="3">The sequence shown here is derived from an EMBL/GenBank/DDBJ whole genome shotgun (WGS) entry which is preliminary data.</text>
</comment>
<proteinExistence type="predicted"/>
<dbReference type="OrthoDB" id="2746456at2759"/>
<dbReference type="InterPro" id="IPR011333">
    <property type="entry name" value="SKP1/BTB/POZ_sf"/>
</dbReference>
<dbReference type="EMBL" id="MU157836">
    <property type="protein sequence ID" value="KAF9531282.1"/>
    <property type="molecule type" value="Genomic_DNA"/>
</dbReference>
<evidence type="ECO:0000313" key="3">
    <source>
        <dbReference type="EMBL" id="KAF9531282.1"/>
    </source>
</evidence>
<accession>A0A9P6EM17</accession>
<name>A0A9P6EM17_9AGAR</name>
<feature type="region of interest" description="Disordered" evidence="1">
    <location>
        <begin position="1"/>
        <end position="28"/>
    </location>
</feature>
<reference evidence="3" key="1">
    <citation type="submission" date="2020-11" db="EMBL/GenBank/DDBJ databases">
        <authorList>
            <consortium name="DOE Joint Genome Institute"/>
            <person name="Ahrendt S."/>
            <person name="Riley R."/>
            <person name="Andreopoulos W."/>
            <person name="Labutti K."/>
            <person name="Pangilinan J."/>
            <person name="Ruiz-Duenas F.J."/>
            <person name="Barrasa J.M."/>
            <person name="Sanchez-Garcia M."/>
            <person name="Camarero S."/>
            <person name="Miyauchi S."/>
            <person name="Serrano A."/>
            <person name="Linde D."/>
            <person name="Babiker R."/>
            <person name="Drula E."/>
            <person name="Ayuso-Fernandez I."/>
            <person name="Pacheco R."/>
            <person name="Padilla G."/>
            <person name="Ferreira P."/>
            <person name="Barriuso J."/>
            <person name="Kellner H."/>
            <person name="Castanera R."/>
            <person name="Alfaro M."/>
            <person name="Ramirez L."/>
            <person name="Pisabarro A.G."/>
            <person name="Kuo A."/>
            <person name="Tritt A."/>
            <person name="Lipzen A."/>
            <person name="He G."/>
            <person name="Yan M."/>
            <person name="Ng V."/>
            <person name="Cullen D."/>
            <person name="Martin F."/>
            <person name="Rosso M.-N."/>
            <person name="Henrissat B."/>
            <person name="Hibbett D."/>
            <person name="Martinez A.T."/>
            <person name="Grigoriev I.V."/>
        </authorList>
    </citation>
    <scope>NUCLEOTIDE SEQUENCE</scope>
    <source>
        <strain evidence="3">CBS 506.95</strain>
    </source>
</reference>
<protein>
    <recommendedName>
        <fullName evidence="2">BTB domain-containing protein</fullName>
    </recommendedName>
</protein>
<evidence type="ECO:0000259" key="2">
    <source>
        <dbReference type="PROSITE" id="PS50097"/>
    </source>
</evidence>
<dbReference type="SUPFAM" id="SSF54695">
    <property type="entry name" value="POZ domain"/>
    <property type="match status" value="1"/>
</dbReference>
<evidence type="ECO:0000256" key="1">
    <source>
        <dbReference type="SAM" id="MobiDB-lite"/>
    </source>
</evidence>
<feature type="compositionally biased region" description="Basic and acidic residues" evidence="1">
    <location>
        <begin position="15"/>
        <end position="28"/>
    </location>
</feature>
<organism evidence="3 4">
    <name type="scientific">Crepidotus variabilis</name>
    <dbReference type="NCBI Taxonomy" id="179855"/>
    <lineage>
        <taxon>Eukaryota</taxon>
        <taxon>Fungi</taxon>
        <taxon>Dikarya</taxon>
        <taxon>Basidiomycota</taxon>
        <taxon>Agaricomycotina</taxon>
        <taxon>Agaricomycetes</taxon>
        <taxon>Agaricomycetidae</taxon>
        <taxon>Agaricales</taxon>
        <taxon>Agaricineae</taxon>
        <taxon>Crepidotaceae</taxon>
        <taxon>Crepidotus</taxon>
    </lineage>
</organism>
<feature type="domain" description="BTB" evidence="2">
    <location>
        <begin position="49"/>
        <end position="137"/>
    </location>
</feature>